<gene>
    <name evidence="3" type="ORF">ECP02994389_4551</name>
</gene>
<dbReference type="NCBIfam" id="NF009383">
    <property type="entry name" value="PRK12742.1"/>
    <property type="match status" value="1"/>
</dbReference>
<dbReference type="PDB" id="4PCV">
    <property type="method" value="X-ray"/>
    <property type="resolution" value="2.05 A"/>
    <property type="chains" value="A/B=1-240"/>
</dbReference>
<proteinExistence type="evidence at protein level"/>
<feature type="domain" description="Ketoreductase" evidence="2">
    <location>
        <begin position="9"/>
        <end position="184"/>
    </location>
</feature>
<evidence type="ECO:0007829" key="4">
    <source>
        <dbReference type="PDB" id="4PCV"/>
    </source>
</evidence>
<evidence type="ECO:0000256" key="1">
    <source>
        <dbReference type="ARBA" id="ARBA00006484"/>
    </source>
</evidence>
<protein>
    <submittedName>
        <fullName evidence="3">BdcA (YjgI)</fullName>
    </submittedName>
</protein>
<dbReference type="PROSITE" id="PS00061">
    <property type="entry name" value="ADH_SHORT"/>
    <property type="match status" value="1"/>
</dbReference>
<evidence type="ECO:0000313" key="3">
    <source>
        <dbReference type="PDB" id="4PCV"/>
    </source>
</evidence>
<dbReference type="SMART" id="SM00822">
    <property type="entry name" value="PKS_KR"/>
    <property type="match status" value="1"/>
</dbReference>
<dbReference type="PRINTS" id="PR00080">
    <property type="entry name" value="SDRFAMILY"/>
</dbReference>
<name>A0A0J9X1Z4_ECOLX</name>
<dbReference type="InterPro" id="IPR057326">
    <property type="entry name" value="KR_dom"/>
</dbReference>
<dbReference type="InterPro" id="IPR036291">
    <property type="entry name" value="NAD(P)-bd_dom_sf"/>
</dbReference>
<accession>A0A0J9X1Z4</accession>
<dbReference type="InterPro" id="IPR020904">
    <property type="entry name" value="Sc_DH/Rdtase_CS"/>
</dbReference>
<dbReference type="FunFam" id="3.40.50.720:FF:000290">
    <property type="entry name" value="SDR family oxidoreductase"/>
    <property type="match status" value="1"/>
</dbReference>
<comment type="similarity">
    <text evidence="1">Belongs to the short-chain dehydrogenases/reductases (SDR) family.</text>
</comment>
<reference evidence="3 4" key="1">
    <citation type="journal article" date="2014" name="PLoS ONE">
        <title>BdcA, a protein important for Escherichia coli biofilm dispersal, is a short-chain dehydrogenase/reductase that binds specifically to NADPH.</title>
        <authorList>
            <person name="Lord D.M."/>
            <person name="Baran A.U."/>
            <person name="Wood T.K."/>
            <person name="Peti W."/>
            <person name="Page R."/>
        </authorList>
    </citation>
    <scope>X-RAY CRYSTALLOGRAPHY (2.05 ANGSTROMS)</scope>
    <source>
        <strain evidence="3">P0299438.9</strain>
    </source>
</reference>
<sequence length="240" mass="24849">GHMGAFTGKTVLILGGSRGIGAAIVRRFVTDGANVRFTYAGSKDAAKRLAQETGATAVFTDSADRDAVIDVVRKSGALDILVVNAGIGVFGEALELNADDIDRLFKINIHAPYHASVEAARQMPEGGRILIIGSVNGDRMPVAGMAAYAASKSALQGMARGLARDFGPRGITINVVQPGPIDTDANPANGPMRDMLHSLMAIKRHGQPEEVAGMVAWLAGPEASFVTGAMHTIDGAFGAG</sequence>
<dbReference type="Gene3D" id="3.40.50.720">
    <property type="entry name" value="NAD(P)-binding Rossmann-like Domain"/>
    <property type="match status" value="1"/>
</dbReference>
<keyword evidence="3 4" id="KW-0002">3D-structure</keyword>
<dbReference type="SMR" id="A0A0J9X1Z4"/>
<dbReference type="Pfam" id="PF13561">
    <property type="entry name" value="adh_short_C2"/>
    <property type="match status" value="1"/>
</dbReference>
<dbReference type="PDBsum" id="4PCV"/>
<dbReference type="PANTHER" id="PTHR43943">
    <property type="entry name" value="DEHYDROGENASE/REDUCTASE (SDR FAMILY) MEMBER 4"/>
    <property type="match status" value="1"/>
</dbReference>
<dbReference type="SUPFAM" id="SSF51735">
    <property type="entry name" value="NAD(P)-binding Rossmann-fold domains"/>
    <property type="match status" value="1"/>
</dbReference>
<organism evidence="3">
    <name type="scientific">Escherichia coli P0299438.9</name>
    <dbReference type="NCBI Taxonomy" id="1116044"/>
    <lineage>
        <taxon>Bacteria</taxon>
        <taxon>Pseudomonadati</taxon>
        <taxon>Pseudomonadota</taxon>
        <taxon>Gammaproteobacteria</taxon>
        <taxon>Enterobacterales</taxon>
        <taxon>Enterobacteriaceae</taxon>
        <taxon>Escherichia</taxon>
    </lineage>
</organism>
<dbReference type="PANTHER" id="PTHR43943:SF2">
    <property type="entry name" value="DEHYDROGENASE_REDUCTASE 4"/>
    <property type="match status" value="1"/>
</dbReference>
<dbReference type="AlphaFoldDB" id="A0A0J9X1Z4"/>
<dbReference type="CDD" id="cd05233">
    <property type="entry name" value="SDR_c"/>
    <property type="match status" value="1"/>
</dbReference>
<dbReference type="InterPro" id="IPR002347">
    <property type="entry name" value="SDR_fam"/>
</dbReference>
<dbReference type="PRINTS" id="PR00081">
    <property type="entry name" value="GDHRDH"/>
</dbReference>
<dbReference type="EvolutionaryTrace" id="A0A0J9X1Z4"/>
<evidence type="ECO:0000259" key="2">
    <source>
        <dbReference type="SMART" id="SM00822"/>
    </source>
</evidence>